<sequence length="60" mass="6734">MLSITLAVIPFCTLLRWLAVVLAIMGFFMGTIDTVANISMIQLYGMNVAPFLQLLCFFFL</sequence>
<protein>
    <submittedName>
        <fullName evidence="5">Uncharacterized protein</fullName>
    </submittedName>
</protein>
<dbReference type="PANTHER" id="PTHR23121:SF10">
    <property type="entry name" value="MAJOR FACILITATOR SUPERFAMILY DOMAIN-CONTAINING PROTEIN 4A"/>
    <property type="match status" value="1"/>
</dbReference>
<comment type="caution">
    <text evidence="5">The sequence shown here is derived from an EMBL/GenBank/DDBJ whole genome shotgun (WGS) entry which is preliminary data.</text>
</comment>
<keyword evidence="6" id="KW-1185">Reference proteome</keyword>
<keyword evidence="2 4" id="KW-1133">Transmembrane helix</keyword>
<dbReference type="PANTHER" id="PTHR23121">
    <property type="entry name" value="SODIUM-DEPENDENT GLUCOSE TRANSPORTER 1"/>
    <property type="match status" value="1"/>
</dbReference>
<evidence type="ECO:0000313" key="6">
    <source>
        <dbReference type="Proteomes" id="UP001381693"/>
    </source>
</evidence>
<reference evidence="5 6" key="1">
    <citation type="submission" date="2023-11" db="EMBL/GenBank/DDBJ databases">
        <title>Halocaridina rubra genome assembly.</title>
        <authorList>
            <person name="Smith C."/>
        </authorList>
    </citation>
    <scope>NUCLEOTIDE SEQUENCE [LARGE SCALE GENOMIC DNA]</scope>
    <source>
        <strain evidence="5">EP-1</strain>
        <tissue evidence="5">Whole</tissue>
    </source>
</reference>
<dbReference type="EMBL" id="JAXCGZ010019218">
    <property type="protein sequence ID" value="KAK7066402.1"/>
    <property type="molecule type" value="Genomic_DNA"/>
</dbReference>
<evidence type="ECO:0000256" key="1">
    <source>
        <dbReference type="ARBA" id="ARBA00022692"/>
    </source>
</evidence>
<name>A0AAN8WHP9_HALRR</name>
<accession>A0AAN8WHP9</accession>
<gene>
    <name evidence="5" type="ORF">SK128_011511</name>
</gene>
<evidence type="ECO:0000256" key="2">
    <source>
        <dbReference type="ARBA" id="ARBA00022989"/>
    </source>
</evidence>
<dbReference type="AlphaFoldDB" id="A0AAN8WHP9"/>
<dbReference type="Proteomes" id="UP001381693">
    <property type="component" value="Unassembled WGS sequence"/>
</dbReference>
<evidence type="ECO:0000313" key="5">
    <source>
        <dbReference type="EMBL" id="KAK7066402.1"/>
    </source>
</evidence>
<feature type="transmembrane region" description="Helical" evidence="4">
    <location>
        <begin position="41"/>
        <end position="59"/>
    </location>
</feature>
<evidence type="ECO:0000256" key="4">
    <source>
        <dbReference type="SAM" id="Phobius"/>
    </source>
</evidence>
<organism evidence="5 6">
    <name type="scientific">Halocaridina rubra</name>
    <name type="common">Hawaiian red shrimp</name>
    <dbReference type="NCBI Taxonomy" id="373956"/>
    <lineage>
        <taxon>Eukaryota</taxon>
        <taxon>Metazoa</taxon>
        <taxon>Ecdysozoa</taxon>
        <taxon>Arthropoda</taxon>
        <taxon>Crustacea</taxon>
        <taxon>Multicrustacea</taxon>
        <taxon>Malacostraca</taxon>
        <taxon>Eumalacostraca</taxon>
        <taxon>Eucarida</taxon>
        <taxon>Decapoda</taxon>
        <taxon>Pleocyemata</taxon>
        <taxon>Caridea</taxon>
        <taxon>Atyoidea</taxon>
        <taxon>Atyidae</taxon>
        <taxon>Halocaridina</taxon>
    </lineage>
</organism>
<evidence type="ECO:0000256" key="3">
    <source>
        <dbReference type="ARBA" id="ARBA00023136"/>
    </source>
</evidence>
<keyword evidence="3 4" id="KW-0472">Membrane</keyword>
<proteinExistence type="predicted"/>
<keyword evidence="1 4" id="KW-0812">Transmembrane</keyword>
<feature type="transmembrane region" description="Helical" evidence="4">
    <location>
        <begin position="7"/>
        <end position="29"/>
    </location>
</feature>